<name>A0ABW8NDW0_9GAMM</name>
<dbReference type="InterPro" id="IPR009749">
    <property type="entry name" value="DUF1315"/>
</dbReference>
<dbReference type="Proteomes" id="UP001620597">
    <property type="component" value="Unassembled WGS sequence"/>
</dbReference>
<proteinExistence type="predicted"/>
<dbReference type="Pfam" id="PF07023">
    <property type="entry name" value="DUF1315"/>
    <property type="match status" value="1"/>
</dbReference>
<evidence type="ECO:0000313" key="1">
    <source>
        <dbReference type="EMBL" id="MFK4751130.1"/>
    </source>
</evidence>
<dbReference type="RefSeq" id="WP_369857523.1">
    <property type="nucleotide sequence ID" value="NZ_JBBKTX010000002.1"/>
</dbReference>
<accession>A0ABW8NDW0</accession>
<protein>
    <submittedName>
        <fullName evidence="1">DUF1315 family protein</fullName>
    </submittedName>
</protein>
<sequence>MTLQDLIQSLTPDVYENLKNAVALGKWPNGIALQQGQRELCLEAILHYEITHQVPADQRVGYVGGACASGNVDIIGRDDNVQPLTLQ</sequence>
<organism evidence="1 2">
    <name type="scientific">Oceanobacter antarcticus</name>
    <dbReference type="NCBI Taxonomy" id="3133425"/>
    <lineage>
        <taxon>Bacteria</taxon>
        <taxon>Pseudomonadati</taxon>
        <taxon>Pseudomonadota</taxon>
        <taxon>Gammaproteobacteria</taxon>
        <taxon>Oceanospirillales</taxon>
        <taxon>Oceanospirillaceae</taxon>
        <taxon>Oceanobacter</taxon>
    </lineage>
</organism>
<gene>
    <name evidence="1" type="ORF">WG929_01790</name>
</gene>
<keyword evidence="2" id="KW-1185">Reference proteome</keyword>
<evidence type="ECO:0000313" key="2">
    <source>
        <dbReference type="Proteomes" id="UP001620597"/>
    </source>
</evidence>
<reference evidence="1 2" key="1">
    <citation type="submission" date="2024-03" db="EMBL/GenBank/DDBJ databases">
        <title>High-quality draft genome sequence of Oceanobacter sp. wDCs-4.</title>
        <authorList>
            <person name="Dong C."/>
        </authorList>
    </citation>
    <scope>NUCLEOTIDE SEQUENCE [LARGE SCALE GENOMIC DNA]</scope>
    <source>
        <strain evidence="2">wDCs-4</strain>
    </source>
</reference>
<dbReference type="EMBL" id="JBBKTX010000002">
    <property type="protein sequence ID" value="MFK4751130.1"/>
    <property type="molecule type" value="Genomic_DNA"/>
</dbReference>
<comment type="caution">
    <text evidence="1">The sequence shown here is derived from an EMBL/GenBank/DDBJ whole genome shotgun (WGS) entry which is preliminary data.</text>
</comment>